<dbReference type="Proteomes" id="UP000223968">
    <property type="component" value="Unassembled WGS sequence"/>
</dbReference>
<dbReference type="CDD" id="cd00067">
    <property type="entry name" value="GAL4"/>
    <property type="match status" value="1"/>
</dbReference>
<dbReference type="PANTHER" id="PTHR47655:SF3">
    <property type="entry name" value="ZN(II)2CYS6 TRANSCRIPTION FACTOR (EUROFUNG)"/>
    <property type="match status" value="1"/>
</dbReference>
<feature type="region of interest" description="Disordered" evidence="5">
    <location>
        <begin position="155"/>
        <end position="178"/>
    </location>
</feature>
<dbReference type="InterPro" id="IPR052783">
    <property type="entry name" value="Metabolic/Drug-Res_Regulator"/>
</dbReference>
<protein>
    <recommendedName>
        <fullName evidence="6">Zn(2)-C6 fungal-type domain-containing protein</fullName>
    </recommendedName>
</protein>
<evidence type="ECO:0000256" key="4">
    <source>
        <dbReference type="ARBA" id="ARBA00023242"/>
    </source>
</evidence>
<organism evidence="7 8">
    <name type="scientific">Helicocarpus griseus UAMH5409</name>
    <dbReference type="NCBI Taxonomy" id="1447875"/>
    <lineage>
        <taxon>Eukaryota</taxon>
        <taxon>Fungi</taxon>
        <taxon>Dikarya</taxon>
        <taxon>Ascomycota</taxon>
        <taxon>Pezizomycotina</taxon>
        <taxon>Eurotiomycetes</taxon>
        <taxon>Eurotiomycetidae</taxon>
        <taxon>Onygenales</taxon>
        <taxon>Ajellomycetaceae</taxon>
        <taxon>Helicocarpus</taxon>
    </lineage>
</organism>
<dbReference type="Pfam" id="PF00172">
    <property type="entry name" value="Zn_clus"/>
    <property type="match status" value="1"/>
</dbReference>
<feature type="compositionally biased region" description="Pro residues" evidence="5">
    <location>
        <begin position="277"/>
        <end position="287"/>
    </location>
</feature>
<feature type="compositionally biased region" description="Low complexity" evidence="5">
    <location>
        <begin position="256"/>
        <end position="276"/>
    </location>
</feature>
<sequence>MVLKRSSPSADDSAPPEGNVRKRVCKACDRCRMKKSKCDGTCPCGRCQADNAICQYGERRKAADKVYPKGYVETLEDQMQTLVKGIQDLYKMILEGGIWPGEPLREVNGKPLTHDILARLGHLKEDSHGNVQHFEEDVDKIQQKLIDNGAELMQRQESTDGSEGGNSPAIARRSGSFEGPFTMNFHRFPPTPPSPHSLQQLPYGLWEGVSLQSQPHHDYLLHQRQRHRRLHREHITKQYNLPIHRQTRQRQHVEGQQYQQDQSVLQQQNQQQQQQSQPPPPPPPPPQQQQQQFSCPPAMQSQMFFSAPGAEPSLNPNLLQQPHSWPPGGGLEENLGITHLDSPLISFEALQQGPTCRPMALSAELNPCLPVPGYNDEEVLDFKRMN</sequence>
<feature type="region of interest" description="Disordered" evidence="5">
    <location>
        <begin position="1"/>
        <end position="20"/>
    </location>
</feature>
<keyword evidence="1" id="KW-0805">Transcription regulation</keyword>
<dbReference type="PROSITE" id="PS50048">
    <property type="entry name" value="ZN2_CY6_FUNGAL_2"/>
    <property type="match status" value="1"/>
</dbReference>
<dbReference type="OrthoDB" id="4151048at2759"/>
<feature type="compositionally biased region" description="Low complexity" evidence="5">
    <location>
        <begin position="288"/>
        <end position="300"/>
    </location>
</feature>
<name>A0A2B7XLF2_9EURO</name>
<dbReference type="SMART" id="SM00066">
    <property type="entry name" value="GAL4"/>
    <property type="match status" value="1"/>
</dbReference>
<dbReference type="GO" id="GO:0008270">
    <property type="term" value="F:zinc ion binding"/>
    <property type="evidence" value="ECO:0007669"/>
    <property type="project" value="InterPro"/>
</dbReference>
<dbReference type="GO" id="GO:0000981">
    <property type="term" value="F:DNA-binding transcription factor activity, RNA polymerase II-specific"/>
    <property type="evidence" value="ECO:0007669"/>
    <property type="project" value="InterPro"/>
</dbReference>
<accession>A0A2B7XLF2</accession>
<dbReference type="SUPFAM" id="SSF57701">
    <property type="entry name" value="Zn2/Cys6 DNA-binding domain"/>
    <property type="match status" value="1"/>
</dbReference>
<evidence type="ECO:0000313" key="7">
    <source>
        <dbReference type="EMBL" id="PGH12574.1"/>
    </source>
</evidence>
<dbReference type="PANTHER" id="PTHR47655">
    <property type="entry name" value="QUINIC ACID UTILIZATION ACTIVATOR"/>
    <property type="match status" value="1"/>
</dbReference>
<feature type="compositionally biased region" description="Low complexity" evidence="5">
    <location>
        <begin position="1"/>
        <end position="16"/>
    </location>
</feature>
<keyword evidence="3" id="KW-0804">Transcription</keyword>
<keyword evidence="4" id="KW-0539">Nucleus</keyword>
<comment type="caution">
    <text evidence="7">The sequence shown here is derived from an EMBL/GenBank/DDBJ whole genome shotgun (WGS) entry which is preliminary data.</text>
</comment>
<dbReference type="AlphaFoldDB" id="A0A2B7XLF2"/>
<evidence type="ECO:0000256" key="3">
    <source>
        <dbReference type="ARBA" id="ARBA00023163"/>
    </source>
</evidence>
<dbReference type="Gene3D" id="4.10.240.10">
    <property type="entry name" value="Zn(2)-C6 fungal-type DNA-binding domain"/>
    <property type="match status" value="1"/>
</dbReference>
<keyword evidence="8" id="KW-1185">Reference proteome</keyword>
<dbReference type="PROSITE" id="PS00463">
    <property type="entry name" value="ZN2_CY6_FUNGAL_1"/>
    <property type="match status" value="1"/>
</dbReference>
<dbReference type="InterPro" id="IPR001138">
    <property type="entry name" value="Zn2Cys6_DnaBD"/>
</dbReference>
<proteinExistence type="predicted"/>
<evidence type="ECO:0000313" key="8">
    <source>
        <dbReference type="Proteomes" id="UP000223968"/>
    </source>
</evidence>
<evidence type="ECO:0000256" key="1">
    <source>
        <dbReference type="ARBA" id="ARBA00023015"/>
    </source>
</evidence>
<evidence type="ECO:0000256" key="5">
    <source>
        <dbReference type="SAM" id="MobiDB-lite"/>
    </source>
</evidence>
<dbReference type="InterPro" id="IPR036864">
    <property type="entry name" value="Zn2-C6_fun-type_DNA-bd_sf"/>
</dbReference>
<dbReference type="EMBL" id="PDNB01000056">
    <property type="protein sequence ID" value="PGH12574.1"/>
    <property type="molecule type" value="Genomic_DNA"/>
</dbReference>
<dbReference type="GO" id="GO:0003677">
    <property type="term" value="F:DNA binding"/>
    <property type="evidence" value="ECO:0007669"/>
    <property type="project" value="UniProtKB-KW"/>
</dbReference>
<evidence type="ECO:0000256" key="2">
    <source>
        <dbReference type="ARBA" id="ARBA00023125"/>
    </source>
</evidence>
<gene>
    <name evidence="7" type="ORF">AJ79_04195</name>
</gene>
<dbReference type="STRING" id="1447875.A0A2B7XLF2"/>
<evidence type="ECO:0000259" key="6">
    <source>
        <dbReference type="PROSITE" id="PS50048"/>
    </source>
</evidence>
<feature type="compositionally biased region" description="Polar residues" evidence="5">
    <location>
        <begin position="314"/>
        <end position="323"/>
    </location>
</feature>
<feature type="region of interest" description="Disordered" evidence="5">
    <location>
        <begin position="237"/>
        <end position="336"/>
    </location>
</feature>
<reference evidence="7 8" key="1">
    <citation type="submission" date="2017-10" db="EMBL/GenBank/DDBJ databases">
        <title>Comparative genomics in systemic dimorphic fungi from Ajellomycetaceae.</title>
        <authorList>
            <person name="Munoz J.F."/>
            <person name="Mcewen J.G."/>
            <person name="Clay O.K."/>
            <person name="Cuomo C.A."/>
        </authorList>
    </citation>
    <scope>NUCLEOTIDE SEQUENCE [LARGE SCALE GENOMIC DNA]</scope>
    <source>
        <strain evidence="7 8">UAMH5409</strain>
    </source>
</reference>
<keyword evidence="2" id="KW-0238">DNA-binding</keyword>
<feature type="domain" description="Zn(2)-C6 fungal-type" evidence="6">
    <location>
        <begin position="27"/>
        <end position="56"/>
    </location>
</feature>